<dbReference type="Proteomes" id="UP000095284">
    <property type="component" value="Unplaced"/>
</dbReference>
<feature type="region of interest" description="Disordered" evidence="3">
    <location>
        <begin position="175"/>
        <end position="194"/>
    </location>
</feature>
<dbReference type="EMBL" id="CAJFCV020000002">
    <property type="protein sequence ID" value="CAG9095014.1"/>
    <property type="molecule type" value="Genomic_DNA"/>
</dbReference>
<sequence>MQWTLIYLSATVATALSTSKPPQNSLTDGLDVLYESNKLNQYIEDLVDVSDRTKASLGLAANLRKRVDPSEVSSFNQFFRFIIEFQKEYRFEREIGQAFQRFKAAEASINAAKKRNPHAEFGVTKFSDLSTEEFIQQYTGVPPSVVDKFKAGKTTVGSTASGQKDSTLTHTRVTTVDEWSSENQTESRFKRSSNSTDSSLAAFDWRLLGGVTEIKDQGKCAASYAFAAIAAIESIYTIKFKKAIDLSEQHAIACTYNNTDYENDGCNGGDPSEILQFAVDQGLVTENSWPYKLQFYRNGSKIAKCRQFKNQQRYFDYFEFLPMYDEDSMKQKLISNGPLVSYIDATDLQFYLSGIITAKSRDINHAVLTVGHGLDVKAGPYWIAKNSWGKDFGEQGYIRFGLGKNSANIGAFNIEIVP</sequence>
<dbReference type="SUPFAM" id="SSF54001">
    <property type="entry name" value="Cysteine proteinases"/>
    <property type="match status" value="1"/>
</dbReference>
<evidence type="ECO:0000256" key="3">
    <source>
        <dbReference type="SAM" id="MobiDB-lite"/>
    </source>
</evidence>
<dbReference type="InterPro" id="IPR025661">
    <property type="entry name" value="Pept_asp_AS"/>
</dbReference>
<reference evidence="7" key="2">
    <citation type="submission" date="2020-09" db="EMBL/GenBank/DDBJ databases">
        <authorList>
            <person name="Kikuchi T."/>
        </authorList>
    </citation>
    <scope>NUCLEOTIDE SEQUENCE</scope>
    <source>
        <strain evidence="7">Ka4C1</strain>
    </source>
</reference>
<organism evidence="8 10">
    <name type="scientific">Bursaphelenchus xylophilus</name>
    <name type="common">Pinewood nematode worm</name>
    <name type="synonym">Aphelenchoides xylophilus</name>
    <dbReference type="NCBI Taxonomy" id="6326"/>
    <lineage>
        <taxon>Eukaryota</taxon>
        <taxon>Metazoa</taxon>
        <taxon>Ecdysozoa</taxon>
        <taxon>Nematoda</taxon>
        <taxon>Chromadorea</taxon>
        <taxon>Rhabditida</taxon>
        <taxon>Tylenchina</taxon>
        <taxon>Tylenchomorpha</taxon>
        <taxon>Aphelenchoidea</taxon>
        <taxon>Aphelenchoididae</taxon>
        <taxon>Bursaphelenchus</taxon>
    </lineage>
</organism>
<evidence type="ECO:0000313" key="10">
    <source>
        <dbReference type="WBParaSite" id="BXY_0493000.1"/>
    </source>
</evidence>
<dbReference type="OrthoDB" id="10253408at2759"/>
<dbReference type="PROSITE" id="PS00639">
    <property type="entry name" value="THIOL_PROTEASE_HIS"/>
    <property type="match status" value="1"/>
</dbReference>
<dbReference type="PANTHER" id="PTHR12411">
    <property type="entry name" value="CYSTEINE PROTEASE FAMILY C1-RELATED"/>
    <property type="match status" value="1"/>
</dbReference>
<dbReference type="Pfam" id="PF00112">
    <property type="entry name" value="Peptidase_C1"/>
    <property type="match status" value="1"/>
</dbReference>
<keyword evidence="4" id="KW-0732">Signal</keyword>
<feature type="signal peptide" evidence="4">
    <location>
        <begin position="1"/>
        <end position="15"/>
    </location>
</feature>
<dbReference type="Gene3D" id="3.90.70.10">
    <property type="entry name" value="Cysteine proteinases"/>
    <property type="match status" value="1"/>
</dbReference>
<dbReference type="Proteomes" id="UP000659654">
    <property type="component" value="Unassembled WGS sequence"/>
</dbReference>
<feature type="domain" description="Cathepsin propeptide inhibitor" evidence="6">
    <location>
        <begin position="78"/>
        <end position="134"/>
    </location>
</feature>
<dbReference type="InterPro" id="IPR000668">
    <property type="entry name" value="Peptidase_C1A_C"/>
</dbReference>
<feature type="chain" id="PRO_5035359517" evidence="4">
    <location>
        <begin position="16"/>
        <end position="418"/>
    </location>
</feature>
<evidence type="ECO:0000256" key="2">
    <source>
        <dbReference type="ARBA" id="ARBA00023157"/>
    </source>
</evidence>
<accession>A0A1I7RW17</accession>
<dbReference type="WBParaSite" id="BXY_0493000.1">
    <property type="protein sequence ID" value="BXY_0493000.1"/>
    <property type="gene ID" value="BXY_0493000"/>
</dbReference>
<evidence type="ECO:0000259" key="6">
    <source>
        <dbReference type="SMART" id="SM00848"/>
    </source>
</evidence>
<protein>
    <submittedName>
        <fullName evidence="7">(pine wood nematode) hypothetical protein</fullName>
    </submittedName>
</protein>
<gene>
    <name evidence="7" type="ORF">BXYJ_LOCUS3556</name>
</gene>
<dbReference type="SMR" id="A0A1I7RW17"/>
<dbReference type="InterPro" id="IPR025660">
    <property type="entry name" value="Pept_his_AS"/>
</dbReference>
<feature type="domain" description="Peptidase C1A papain C-terminal" evidence="5">
    <location>
        <begin position="200"/>
        <end position="417"/>
    </location>
</feature>
<comment type="similarity">
    <text evidence="1">Belongs to the peptidase C1 family.</text>
</comment>
<dbReference type="InterPro" id="IPR013128">
    <property type="entry name" value="Peptidase_C1A"/>
</dbReference>
<keyword evidence="2" id="KW-1015">Disulfide bond</keyword>
<dbReference type="AlphaFoldDB" id="A0A1I7RW17"/>
<reference evidence="10" key="1">
    <citation type="submission" date="2016-11" db="UniProtKB">
        <authorList>
            <consortium name="WormBaseParasite"/>
        </authorList>
    </citation>
    <scope>IDENTIFICATION</scope>
</reference>
<evidence type="ECO:0000313" key="7">
    <source>
        <dbReference type="EMBL" id="CAD5214491.1"/>
    </source>
</evidence>
<dbReference type="GO" id="GO:0008234">
    <property type="term" value="F:cysteine-type peptidase activity"/>
    <property type="evidence" value="ECO:0007669"/>
    <property type="project" value="InterPro"/>
</dbReference>
<proteinExistence type="inferred from homology"/>
<keyword evidence="9" id="KW-1185">Reference proteome</keyword>
<dbReference type="InterPro" id="IPR039417">
    <property type="entry name" value="Peptidase_C1A_papain-like"/>
</dbReference>
<dbReference type="InterPro" id="IPR038765">
    <property type="entry name" value="Papain-like_cys_pep_sf"/>
</dbReference>
<evidence type="ECO:0000313" key="9">
    <source>
        <dbReference type="Proteomes" id="UP000659654"/>
    </source>
</evidence>
<evidence type="ECO:0000256" key="1">
    <source>
        <dbReference type="ARBA" id="ARBA00008455"/>
    </source>
</evidence>
<dbReference type="Pfam" id="PF08246">
    <property type="entry name" value="Inhibitor_I29"/>
    <property type="match status" value="1"/>
</dbReference>
<evidence type="ECO:0000259" key="5">
    <source>
        <dbReference type="SMART" id="SM00645"/>
    </source>
</evidence>
<dbReference type="GO" id="GO:0006508">
    <property type="term" value="P:proteolysis"/>
    <property type="evidence" value="ECO:0007669"/>
    <property type="project" value="InterPro"/>
</dbReference>
<dbReference type="CDD" id="cd02248">
    <property type="entry name" value="Peptidase_C1A"/>
    <property type="match status" value="1"/>
</dbReference>
<evidence type="ECO:0000313" key="8">
    <source>
        <dbReference type="Proteomes" id="UP000095284"/>
    </source>
</evidence>
<evidence type="ECO:0000256" key="4">
    <source>
        <dbReference type="SAM" id="SignalP"/>
    </source>
</evidence>
<dbReference type="eggNOG" id="KOG1542">
    <property type="taxonomic scope" value="Eukaryota"/>
</dbReference>
<dbReference type="SMART" id="SM00645">
    <property type="entry name" value="Pept_C1"/>
    <property type="match status" value="1"/>
</dbReference>
<name>A0A1I7RW17_BURXY</name>
<dbReference type="PRINTS" id="PR00705">
    <property type="entry name" value="PAPAIN"/>
</dbReference>
<dbReference type="InterPro" id="IPR013201">
    <property type="entry name" value="Prot_inhib_I29"/>
</dbReference>
<dbReference type="EMBL" id="CAJFDI010000002">
    <property type="protein sequence ID" value="CAD5214491.1"/>
    <property type="molecule type" value="Genomic_DNA"/>
</dbReference>
<dbReference type="SMART" id="SM00848">
    <property type="entry name" value="Inhibitor_I29"/>
    <property type="match status" value="1"/>
</dbReference>
<dbReference type="PROSITE" id="PS00640">
    <property type="entry name" value="THIOL_PROTEASE_ASN"/>
    <property type="match status" value="1"/>
</dbReference>
<dbReference type="Proteomes" id="UP000582659">
    <property type="component" value="Unassembled WGS sequence"/>
</dbReference>